<organism evidence="2 3">
    <name type="scientific">Prosthecobacter dejongeii</name>
    <dbReference type="NCBI Taxonomy" id="48465"/>
    <lineage>
        <taxon>Bacteria</taxon>
        <taxon>Pseudomonadati</taxon>
        <taxon>Verrucomicrobiota</taxon>
        <taxon>Verrucomicrobiia</taxon>
        <taxon>Verrucomicrobiales</taxon>
        <taxon>Verrucomicrobiaceae</taxon>
        <taxon>Prosthecobacter</taxon>
    </lineage>
</organism>
<dbReference type="CDD" id="cd02440">
    <property type="entry name" value="AdoMet_MTases"/>
    <property type="match status" value="1"/>
</dbReference>
<gene>
    <name evidence="2" type="ORF">HNQ64_004254</name>
</gene>
<dbReference type="InterPro" id="IPR036390">
    <property type="entry name" value="WH_DNA-bd_sf"/>
</dbReference>
<dbReference type="InterPro" id="IPR029063">
    <property type="entry name" value="SAM-dependent_MTases_sf"/>
</dbReference>
<comment type="caution">
    <text evidence="2">The sequence shown here is derived from an EMBL/GenBank/DDBJ whole genome shotgun (WGS) entry which is preliminary data.</text>
</comment>
<proteinExistence type="predicted"/>
<dbReference type="NCBIfam" id="NF033788">
    <property type="entry name" value="HTH_metalloreg"/>
    <property type="match status" value="1"/>
</dbReference>
<dbReference type="RefSeq" id="WP_184212263.1">
    <property type="nucleotide sequence ID" value="NZ_JACHIF010000011.1"/>
</dbReference>
<dbReference type="SMART" id="SM00418">
    <property type="entry name" value="HTH_ARSR"/>
    <property type="match status" value="1"/>
</dbReference>
<dbReference type="Proteomes" id="UP000534294">
    <property type="component" value="Unassembled WGS sequence"/>
</dbReference>
<dbReference type="Pfam" id="PF08241">
    <property type="entry name" value="Methyltransf_11"/>
    <property type="match status" value="1"/>
</dbReference>
<evidence type="ECO:0000313" key="3">
    <source>
        <dbReference type="Proteomes" id="UP000534294"/>
    </source>
</evidence>
<dbReference type="PROSITE" id="PS50987">
    <property type="entry name" value="HTH_ARSR_2"/>
    <property type="match status" value="1"/>
</dbReference>
<protein>
    <submittedName>
        <fullName evidence="2">ArsR family transcriptional regulator</fullName>
    </submittedName>
</protein>
<dbReference type="InterPro" id="IPR013216">
    <property type="entry name" value="Methyltransf_11"/>
</dbReference>
<dbReference type="Gene3D" id="3.40.50.150">
    <property type="entry name" value="Vaccinia Virus protein VP39"/>
    <property type="match status" value="1"/>
</dbReference>
<reference evidence="2 3" key="1">
    <citation type="submission" date="2020-08" db="EMBL/GenBank/DDBJ databases">
        <title>Genomic Encyclopedia of Type Strains, Phase IV (KMG-IV): sequencing the most valuable type-strain genomes for metagenomic binning, comparative biology and taxonomic classification.</title>
        <authorList>
            <person name="Goeker M."/>
        </authorList>
    </citation>
    <scope>NUCLEOTIDE SEQUENCE [LARGE SCALE GENOMIC DNA]</scope>
    <source>
        <strain evidence="2 3">DSM 12251</strain>
    </source>
</reference>
<dbReference type="CDD" id="cd00090">
    <property type="entry name" value="HTH_ARSR"/>
    <property type="match status" value="1"/>
</dbReference>
<dbReference type="PRINTS" id="PR00778">
    <property type="entry name" value="HTHARSR"/>
</dbReference>
<dbReference type="EMBL" id="JACHIF010000011">
    <property type="protein sequence ID" value="MBB5039975.1"/>
    <property type="molecule type" value="Genomic_DNA"/>
</dbReference>
<accession>A0A7W7YQ00</accession>
<sequence length="313" mass="34472">MPSILKSLSLISDPTRVRILLLLKQEELSVAELQEVLALPQSNISAQLAKLKSAGLVTDRRSGKNRLYQLDEPNSKEKAAHEHFIALMEAAGGELKEAKKDDAALKVVLRKRLRSAQAYFDTLAGKFGRHYIPGRSWKGLGETLLKLLPPLIIADLGAGEGTLSQLLAQRAQKVIAVDNSEKMVAYGADLASKHGFANLEYRLGDIEEPPIEPGTVDLVFLSQALHHALNPERAIRAAYTILKPGGRIVILDLLKHQFEKARELYADVWLGFSEAELHEMLAKAGFREAETSVVHRESQSPHFQTVLALANKG</sequence>
<dbReference type="AlphaFoldDB" id="A0A7W7YQ00"/>
<dbReference type="InterPro" id="IPR036388">
    <property type="entry name" value="WH-like_DNA-bd_sf"/>
</dbReference>
<dbReference type="Pfam" id="PF01022">
    <property type="entry name" value="HTH_5"/>
    <property type="match status" value="1"/>
</dbReference>
<dbReference type="GO" id="GO:0003700">
    <property type="term" value="F:DNA-binding transcription factor activity"/>
    <property type="evidence" value="ECO:0007669"/>
    <property type="project" value="InterPro"/>
</dbReference>
<dbReference type="InterPro" id="IPR011991">
    <property type="entry name" value="ArsR-like_HTH"/>
</dbReference>
<evidence type="ECO:0000313" key="2">
    <source>
        <dbReference type="EMBL" id="MBB5039975.1"/>
    </source>
</evidence>
<dbReference type="InterPro" id="IPR001845">
    <property type="entry name" value="HTH_ArsR_DNA-bd_dom"/>
</dbReference>
<evidence type="ECO:0000259" key="1">
    <source>
        <dbReference type="PROSITE" id="PS50987"/>
    </source>
</evidence>
<dbReference type="SUPFAM" id="SSF46785">
    <property type="entry name" value="Winged helix' DNA-binding domain"/>
    <property type="match status" value="1"/>
</dbReference>
<dbReference type="SUPFAM" id="SSF53335">
    <property type="entry name" value="S-adenosyl-L-methionine-dependent methyltransferases"/>
    <property type="match status" value="1"/>
</dbReference>
<dbReference type="PANTHER" id="PTHR43861">
    <property type="entry name" value="TRANS-ACONITATE 2-METHYLTRANSFERASE-RELATED"/>
    <property type="match status" value="1"/>
</dbReference>
<feature type="domain" description="HTH arsR-type" evidence="1">
    <location>
        <begin position="1"/>
        <end position="99"/>
    </location>
</feature>
<keyword evidence="3" id="KW-1185">Reference proteome</keyword>
<name>A0A7W7YQ00_9BACT</name>
<dbReference type="Gene3D" id="1.10.10.10">
    <property type="entry name" value="Winged helix-like DNA-binding domain superfamily/Winged helix DNA-binding domain"/>
    <property type="match status" value="1"/>
</dbReference>